<gene>
    <name evidence="2" type="ORF">MTBPR1_20122</name>
</gene>
<dbReference type="GO" id="GO:0016020">
    <property type="term" value="C:membrane"/>
    <property type="evidence" value="ECO:0007669"/>
    <property type="project" value="InterPro"/>
</dbReference>
<dbReference type="GO" id="GO:0047355">
    <property type="term" value="F:CDP-glycerol glycerophosphotransferase activity"/>
    <property type="evidence" value="ECO:0007669"/>
    <property type="project" value="InterPro"/>
</dbReference>
<evidence type="ECO:0000313" key="2">
    <source>
        <dbReference type="EMBL" id="SCA56274.1"/>
    </source>
</evidence>
<dbReference type="Pfam" id="PF04464">
    <property type="entry name" value="Glyphos_transf"/>
    <property type="match status" value="1"/>
</dbReference>
<keyword evidence="1" id="KW-0472">Membrane</keyword>
<dbReference type="OrthoDB" id="7411034at2"/>
<dbReference type="Gene3D" id="3.40.50.12580">
    <property type="match status" value="1"/>
</dbReference>
<dbReference type="STRING" id="1867952.MTBPR1_20122"/>
<keyword evidence="3" id="KW-1185">Reference proteome</keyword>
<evidence type="ECO:0000256" key="1">
    <source>
        <dbReference type="SAM" id="Phobius"/>
    </source>
</evidence>
<dbReference type="AlphaFoldDB" id="A0A1C3RGD9"/>
<dbReference type="InterPro" id="IPR007554">
    <property type="entry name" value="Glycerophosphate_synth"/>
</dbReference>
<reference evidence="2 3" key="1">
    <citation type="submission" date="2016-07" db="EMBL/GenBank/DDBJ databases">
        <authorList>
            <person name="Lefevre C.T."/>
        </authorList>
    </citation>
    <scope>NUCLEOTIDE SEQUENCE [LARGE SCALE GENOMIC DNA]</scope>
    <source>
        <strain evidence="2">PR1</strain>
    </source>
</reference>
<evidence type="ECO:0008006" key="4">
    <source>
        <dbReference type="Google" id="ProtNLM"/>
    </source>
</evidence>
<proteinExistence type="predicted"/>
<protein>
    <recommendedName>
        <fullName evidence="4">CDP-glycerol:poly(Glycerophosphate) glycerophosphotransferase</fullName>
    </recommendedName>
</protein>
<name>A0A1C3RGD9_9PROT</name>
<organism evidence="2 3">
    <name type="scientific">Candidatus Terasakiella magnetica</name>
    <dbReference type="NCBI Taxonomy" id="1867952"/>
    <lineage>
        <taxon>Bacteria</taxon>
        <taxon>Pseudomonadati</taxon>
        <taxon>Pseudomonadota</taxon>
        <taxon>Alphaproteobacteria</taxon>
        <taxon>Rhodospirillales</taxon>
        <taxon>Terasakiellaceae</taxon>
        <taxon>Terasakiella</taxon>
    </lineage>
</organism>
<dbReference type="InterPro" id="IPR043148">
    <property type="entry name" value="TagF_C"/>
</dbReference>
<accession>A0A1C3RGD9</accession>
<dbReference type="Proteomes" id="UP000231658">
    <property type="component" value="Unassembled WGS sequence"/>
</dbReference>
<sequence length="432" mass="49110">MVKIVLGAFCSILLFPKVAYAYLDPGTGSVLLSTVLAVFGALIYSFKSLYFKLTRQDRSDGFEVSEDTLVVFSEGKSYWGTFRPIINELIRRKIHFRYISMDLYDPALRISSPYMHSRLYSKSNWSFAKLAKIRTPLMLATTPNIGSVDYPMKKSPFIGKLVHMFHAMSGTSNYRLGSLDFYDGVILVGPHQEADLKKIEEIRNIKKKDYVALGLPYLDDMLHHMPSEGPAQKKKDKTTVLIAPSWGNKGCFSEYGVGFVKELAKAEYEIIIRLHPQSHISEAEKVALWKEELSGFHNVAWDQELFAHQAMASSDVLISDTSSIRFDYAFLYLKPVITLDIPKENRDEFESKYFDITWSETSSALIGEVLDKDTIDILSSKVKEILQQNQQEQIEKFRQETVVNFGDSASHIVEYIRTQANEINTKKGSPDA</sequence>
<keyword evidence="1" id="KW-0812">Transmembrane</keyword>
<feature type="transmembrane region" description="Helical" evidence="1">
    <location>
        <begin position="31"/>
        <end position="50"/>
    </location>
</feature>
<keyword evidence="1" id="KW-1133">Transmembrane helix</keyword>
<evidence type="ECO:0000313" key="3">
    <source>
        <dbReference type="Proteomes" id="UP000231658"/>
    </source>
</evidence>
<dbReference type="EMBL" id="FLYE01000012">
    <property type="protein sequence ID" value="SCA56274.1"/>
    <property type="molecule type" value="Genomic_DNA"/>
</dbReference>